<feature type="domain" description="FERM" evidence="2">
    <location>
        <begin position="485"/>
        <end position="794"/>
    </location>
</feature>
<dbReference type="SUPFAM" id="SSF48403">
    <property type="entry name" value="Ankyrin repeat"/>
    <property type="match status" value="1"/>
</dbReference>
<dbReference type="InterPro" id="IPR011993">
    <property type="entry name" value="PH-like_dom_sf"/>
</dbReference>
<reference evidence="3" key="1">
    <citation type="submission" date="2021-02" db="EMBL/GenBank/DDBJ databases">
        <authorList>
            <person name="Nowell W R."/>
        </authorList>
    </citation>
    <scope>NUCLEOTIDE SEQUENCE</scope>
    <source>
        <strain evidence="3">Ploen Becks lab</strain>
    </source>
</reference>
<evidence type="ECO:0000259" key="2">
    <source>
        <dbReference type="PROSITE" id="PS50057"/>
    </source>
</evidence>
<dbReference type="Pfam" id="PF12796">
    <property type="entry name" value="Ank_2"/>
    <property type="match status" value="1"/>
</dbReference>
<dbReference type="InterPro" id="IPR000299">
    <property type="entry name" value="FERM_domain"/>
</dbReference>
<keyword evidence="4" id="KW-1185">Reference proteome</keyword>
<dbReference type="PANTHER" id="PTHR13283">
    <property type="entry name" value="KREV INTERACTION TRAPPED 1-RELATED"/>
    <property type="match status" value="1"/>
</dbReference>
<dbReference type="Pfam" id="PF24522">
    <property type="entry name" value="KRIT1_FRMD8_FERM_C"/>
    <property type="match status" value="1"/>
</dbReference>
<dbReference type="AlphaFoldDB" id="A0A813LXL5"/>
<sequence length="794" mass="92347">MTFSPSTRLVHHKEMYKSPYRHNSHSSPMNANCKDMTESPTWRNAYKKRCFDEFKKSRQKLVNRFRNCQIETQNKSKIKDYLEEELEKICLLEAKSEAITVDEALEIYKQIQNELIPQDFDEAQLNDLLKQQEMEEMLNQESITYALSDKNSHVFCPVCQKEFLTQENSFVYCKNVLKNRCNFKISCQETNLDLDKLAERLELALRNHNCNEVPIFQFKTKDQMSRSDLIFVSQLYGSQPVASCFLLICSENLQRAFDIPLEMTNVVDEIRNSQPGFGEKCELVIINPCFNNRFYQTDLISLNSYSTDYLDLVDNAKKISIPQVPLPVKNQILRSSFNDKKSNEDIQARNRKMFPLHFACSLGNVEKIRKFIDKDGCDPQKPDTQGLYPIHYAVISKNVETVNLLIQTYNCNLNTVDSNGMTPLHHAAFLGLPDIIKILVENHDIDLISKNSDGKTPLQLCDNNSQANYKKCAEILKTRLNRPSKQIVVKLMDGSEINLNLISGSNTTAEQLQAQLNNKLGLDLESSSYFSFWIGSKHLKLQLKPDHKPLQQLADWKRCIVPQLTSVDPLKEEPNLLFMRDAMCPLKNEKKINNATAIRLLCFEAYYNYIHSMYISSEQEAAILAVIFMKMINENLKIKDWIQFFKSERKNLRIFVPLKHLFHKTVLDWIKIISNEWERSISQLSSLSQTKLQLKFLSICWNFQNYGSALFSAVIPKINHVHVCVNPTGVHFLNKQTRELELFYPIQDLIWKIHYSPDSIEFFSKKNKQSLVVYTKQNNLINYLMYKLEKNQKT</sequence>
<dbReference type="PROSITE" id="PS50297">
    <property type="entry name" value="ANK_REP_REGION"/>
    <property type="match status" value="1"/>
</dbReference>
<dbReference type="EMBL" id="CAJNOC010000004">
    <property type="protein sequence ID" value="CAF0703810.1"/>
    <property type="molecule type" value="Genomic_DNA"/>
</dbReference>
<accession>A0A813LXL5</accession>
<name>A0A813LXL5_9BILA</name>
<evidence type="ECO:0000256" key="1">
    <source>
        <dbReference type="PROSITE-ProRule" id="PRU00023"/>
    </source>
</evidence>
<dbReference type="OrthoDB" id="194358at2759"/>
<gene>
    <name evidence="3" type="ORF">OXX778_LOCUS81</name>
</gene>
<dbReference type="PROSITE" id="PS50057">
    <property type="entry name" value="FERM_3"/>
    <property type="match status" value="1"/>
</dbReference>
<dbReference type="Gene3D" id="1.25.40.20">
    <property type="entry name" value="Ankyrin repeat-containing domain"/>
    <property type="match status" value="2"/>
</dbReference>
<organism evidence="3 4">
    <name type="scientific">Brachionus calyciflorus</name>
    <dbReference type="NCBI Taxonomy" id="104777"/>
    <lineage>
        <taxon>Eukaryota</taxon>
        <taxon>Metazoa</taxon>
        <taxon>Spiralia</taxon>
        <taxon>Gnathifera</taxon>
        <taxon>Rotifera</taxon>
        <taxon>Eurotatoria</taxon>
        <taxon>Monogononta</taxon>
        <taxon>Pseudotrocha</taxon>
        <taxon>Ploima</taxon>
        <taxon>Brachionidae</taxon>
        <taxon>Brachionus</taxon>
    </lineage>
</organism>
<dbReference type="Gene3D" id="1.20.80.10">
    <property type="match status" value="1"/>
</dbReference>
<dbReference type="Pfam" id="PF00373">
    <property type="entry name" value="FERM_M"/>
    <property type="match status" value="1"/>
</dbReference>
<dbReference type="Pfam" id="PF14768">
    <property type="entry name" value="RPA_interact_C"/>
    <property type="match status" value="1"/>
</dbReference>
<dbReference type="GO" id="GO:2000114">
    <property type="term" value="P:regulation of establishment of cell polarity"/>
    <property type="evidence" value="ECO:0007669"/>
    <property type="project" value="TreeGrafter"/>
</dbReference>
<dbReference type="InterPro" id="IPR019748">
    <property type="entry name" value="FERM_central"/>
</dbReference>
<dbReference type="InterPro" id="IPR057096">
    <property type="entry name" value="KRIT1_FRMD8_FERM_C"/>
</dbReference>
<dbReference type="PROSITE" id="PS50088">
    <property type="entry name" value="ANK_REPEAT"/>
    <property type="match status" value="1"/>
</dbReference>
<dbReference type="InterPro" id="IPR019749">
    <property type="entry name" value="Band_41_domain"/>
</dbReference>
<dbReference type="GO" id="GO:0045454">
    <property type="term" value="P:cell redox homeostasis"/>
    <property type="evidence" value="ECO:0007669"/>
    <property type="project" value="TreeGrafter"/>
</dbReference>
<dbReference type="InterPro" id="IPR028158">
    <property type="entry name" value="RPA_interact_N_dom"/>
</dbReference>
<dbReference type="Pfam" id="PF00023">
    <property type="entry name" value="Ank"/>
    <property type="match status" value="1"/>
</dbReference>
<dbReference type="InterPro" id="IPR014352">
    <property type="entry name" value="FERM/acyl-CoA-bd_prot_sf"/>
</dbReference>
<dbReference type="InterPro" id="IPR028159">
    <property type="entry name" value="RPA_interact_C_dom"/>
</dbReference>
<dbReference type="GO" id="GO:0005886">
    <property type="term" value="C:plasma membrane"/>
    <property type="evidence" value="ECO:0007669"/>
    <property type="project" value="TreeGrafter"/>
</dbReference>
<dbReference type="SMART" id="SM00248">
    <property type="entry name" value="ANK"/>
    <property type="match status" value="3"/>
</dbReference>
<dbReference type="Gene3D" id="2.30.29.30">
    <property type="entry name" value="Pleckstrin-homology domain (PH domain)/Phosphotyrosine-binding domain (PTB)"/>
    <property type="match status" value="1"/>
</dbReference>
<dbReference type="InterPro" id="IPR002110">
    <property type="entry name" value="Ankyrin_rpt"/>
</dbReference>
<dbReference type="InterPro" id="IPR036770">
    <property type="entry name" value="Ankyrin_rpt-contain_sf"/>
</dbReference>
<proteinExistence type="predicted"/>
<dbReference type="Proteomes" id="UP000663879">
    <property type="component" value="Unassembled WGS sequence"/>
</dbReference>
<evidence type="ECO:0000313" key="3">
    <source>
        <dbReference type="EMBL" id="CAF0703810.1"/>
    </source>
</evidence>
<feature type="repeat" description="ANK" evidence="1">
    <location>
        <begin position="419"/>
        <end position="442"/>
    </location>
</feature>
<protein>
    <recommendedName>
        <fullName evidence="2">FERM domain-containing protein</fullName>
    </recommendedName>
</protein>
<dbReference type="InterPro" id="IPR051594">
    <property type="entry name" value="KRIT1/FRMD8"/>
</dbReference>
<dbReference type="PANTHER" id="PTHR13283:SF11">
    <property type="entry name" value="KREV INTERACTION TRAPPED PROTEIN 1"/>
    <property type="match status" value="1"/>
</dbReference>
<comment type="caution">
    <text evidence="3">The sequence shown here is derived from an EMBL/GenBank/DDBJ whole genome shotgun (WGS) entry which is preliminary data.</text>
</comment>
<evidence type="ECO:0000313" key="4">
    <source>
        <dbReference type="Proteomes" id="UP000663879"/>
    </source>
</evidence>
<dbReference type="SMART" id="SM00295">
    <property type="entry name" value="B41"/>
    <property type="match status" value="1"/>
</dbReference>
<keyword evidence="1" id="KW-0040">ANK repeat</keyword>
<dbReference type="Gene3D" id="3.10.20.90">
    <property type="entry name" value="Phosphatidylinositol 3-kinase Catalytic Subunit, Chain A, domain 1"/>
    <property type="match status" value="1"/>
</dbReference>
<dbReference type="Pfam" id="PF14766">
    <property type="entry name" value="RPA_interact_N"/>
    <property type="match status" value="1"/>
</dbReference>